<dbReference type="RefSeq" id="WP_220169223.1">
    <property type="nucleotide sequence ID" value="NZ_JAIBOA010000020.1"/>
</dbReference>
<evidence type="ECO:0000313" key="4">
    <source>
        <dbReference type="Proteomes" id="UP000774570"/>
    </source>
</evidence>
<dbReference type="EMBL" id="JAIBOA010000020">
    <property type="protein sequence ID" value="MBW8485980.1"/>
    <property type="molecule type" value="Genomic_DNA"/>
</dbReference>
<accession>A0ABS7G0R3</accession>
<feature type="chain" id="PRO_5045561972" evidence="2">
    <location>
        <begin position="29"/>
        <end position="410"/>
    </location>
</feature>
<name>A0ABS7G0R3_9ACTN</name>
<sequence>MRLRGITPPGRGPVLALGALMSAVLALAGCDGGQEPVGTVKAATTLGPGEGQLDLVALPGYIENGSNDPRVDWVTPFQERTGCTVSWRTARDADDMATMLRDPNRRFDGVSAPAEVAGQLVAGDRVAPVNPDLVDGYKRLEPRLRNLLKQGGKFYGVPATWGSNLLMYDTRAVQPAPQGWAALFDPAAAARYSGKIVLRDSPLTIAEAALYLKSRDRKLKIKDPYALTPRQLAAAVRVLQRQRPYVQAYWKRPADAVGAFAGGQAVLGGVWPYQVDVLSRAGRAVQSVAPAEGVTGWTTSWMIGARAAHPNCMYQWMQWTASPDVQQQVAEWTGAAPANPQACAGDRLRAAFCGAYHVGDRGYLDKVIFAHAPTKACTATAAGARDGEGDCTDYSEWTKAWIETTKLPKK</sequence>
<dbReference type="Pfam" id="PF13416">
    <property type="entry name" value="SBP_bac_8"/>
    <property type="match status" value="1"/>
</dbReference>
<dbReference type="PANTHER" id="PTHR30222:SF18">
    <property type="entry name" value="BIFUNCTIONAL POLYHYDROXYBUTYRATE SYNTHASE _ ABC TRANSPORTER PERIPLASMIC BINDING PROTEIN-RELATED"/>
    <property type="match status" value="1"/>
</dbReference>
<gene>
    <name evidence="3" type="ORF">K1Y72_26635</name>
</gene>
<evidence type="ECO:0000256" key="2">
    <source>
        <dbReference type="SAM" id="SignalP"/>
    </source>
</evidence>
<dbReference type="InterPro" id="IPR006059">
    <property type="entry name" value="SBP"/>
</dbReference>
<dbReference type="Gene3D" id="3.40.190.10">
    <property type="entry name" value="Periplasmic binding protein-like II"/>
    <property type="match status" value="2"/>
</dbReference>
<organism evidence="3 4">
    <name type="scientific">Actinomadura parmotrematis</name>
    <dbReference type="NCBI Taxonomy" id="2864039"/>
    <lineage>
        <taxon>Bacteria</taxon>
        <taxon>Bacillati</taxon>
        <taxon>Actinomycetota</taxon>
        <taxon>Actinomycetes</taxon>
        <taxon>Streptosporangiales</taxon>
        <taxon>Thermomonosporaceae</taxon>
        <taxon>Actinomadura</taxon>
    </lineage>
</organism>
<evidence type="ECO:0000313" key="3">
    <source>
        <dbReference type="EMBL" id="MBW8485980.1"/>
    </source>
</evidence>
<keyword evidence="1 2" id="KW-0732">Signal</keyword>
<dbReference type="SUPFAM" id="SSF53850">
    <property type="entry name" value="Periplasmic binding protein-like II"/>
    <property type="match status" value="1"/>
</dbReference>
<keyword evidence="4" id="KW-1185">Reference proteome</keyword>
<dbReference type="Proteomes" id="UP000774570">
    <property type="component" value="Unassembled WGS sequence"/>
</dbReference>
<comment type="caution">
    <text evidence="3">The sequence shown here is derived from an EMBL/GenBank/DDBJ whole genome shotgun (WGS) entry which is preliminary data.</text>
</comment>
<feature type="signal peptide" evidence="2">
    <location>
        <begin position="1"/>
        <end position="28"/>
    </location>
</feature>
<reference evidence="3 4" key="1">
    <citation type="submission" date="2021-07" db="EMBL/GenBank/DDBJ databases">
        <title>Actinomadura sp. PM05-2 isolated from lichen.</title>
        <authorList>
            <person name="Somphong A."/>
            <person name="Phongsopitanun W."/>
            <person name="Tanasupawat S."/>
            <person name="Peongsungnone V."/>
        </authorList>
    </citation>
    <scope>NUCLEOTIDE SEQUENCE [LARGE SCALE GENOMIC DNA]</scope>
    <source>
        <strain evidence="3 4">PM05-2</strain>
    </source>
</reference>
<dbReference type="PANTHER" id="PTHR30222">
    <property type="entry name" value="SPERMIDINE/PUTRESCINE-BINDING PERIPLASMIC PROTEIN"/>
    <property type="match status" value="1"/>
</dbReference>
<proteinExistence type="predicted"/>
<protein>
    <submittedName>
        <fullName evidence="3">Extracellular solute-binding protein</fullName>
    </submittedName>
</protein>
<evidence type="ECO:0000256" key="1">
    <source>
        <dbReference type="ARBA" id="ARBA00022729"/>
    </source>
</evidence>
<dbReference type="PROSITE" id="PS51257">
    <property type="entry name" value="PROKAR_LIPOPROTEIN"/>
    <property type="match status" value="1"/>
</dbReference>